<protein>
    <submittedName>
        <fullName evidence="1">ORF20</fullName>
    </submittedName>
</protein>
<dbReference type="KEGG" id="vg:30685024"/>
<sequence length="371" mass="43166">MFSVVVQGDLVIDKLLNRPVCGDLDLVVRVDKPVFSRLLFSTHAQLRHQLHGVTLLDNKLLEMSIDKKKVDNILTSFNMCNYVSNVPAVIFSAYLEEGYDIESDENLKFKSLEVKNSISIINNYMILQRFYLEIEISGGTIYKKKGEFSISSSMFARYQFLDLCFVCSNGDEIVMGVNLFNNFAPVLTFDHNYLIVEQIHSLFTNLLQNNVAKVAKRRDRILKLINKFGTKLTSDFRRRRIFEMLVEKSDRVTCYNLRYQFDQLGPIYSLKWLQYILKNDLLVKDPHNLTSFKISDHHVLDPASHYVKITSFLDSVIFTVSQWCFVARQSFVYCDQFLQNHYLQNRSKNKSKKTLSKCSRLFLKSLSSLID</sequence>
<dbReference type="OrthoDB" id="37788at10239"/>
<keyword evidence="2" id="KW-1185">Reference proteome</keyword>
<evidence type="ECO:0000313" key="1">
    <source>
        <dbReference type="EMBL" id="APO13904.1"/>
    </source>
</evidence>
<name>A0A1L5JGI7_9BBAC</name>
<reference evidence="1 2" key="1">
    <citation type="submission" date="2016-04" db="EMBL/GenBank/DDBJ databases">
        <title>Sequence analysis of the Plodia interpunctella granulovirus genome: Discovery of an unusual inhibitor-of-apoptosis (IAP) gene.</title>
        <authorList>
            <person name="Harrison R.L."/>
            <person name="Rowley D.L."/>
            <person name="Funk C.J."/>
        </authorList>
    </citation>
    <scope>NUCLEOTIDE SEQUENCE [LARGE SCALE GENOMIC DNA]</scope>
    <source>
        <strain evidence="1">Cambridge</strain>
    </source>
</reference>
<accession>A0A1L5JGI7</accession>
<organism evidence="1 2">
    <name type="scientific">Plodia interpunctella granulovirus</name>
    <dbReference type="NCBI Taxonomy" id="262175"/>
    <lineage>
        <taxon>Viruses</taxon>
        <taxon>Viruses incertae sedis</taxon>
        <taxon>Naldaviricetes</taxon>
        <taxon>Lefavirales</taxon>
        <taxon>Baculoviridae</taxon>
        <taxon>Betabaculovirus</taxon>
        <taxon>Betabaculovirus plinterpunctellae</taxon>
    </lineage>
</organism>
<dbReference type="InterPro" id="IPR010785">
    <property type="entry name" value="AcMNPV_AC18"/>
</dbReference>
<dbReference type="GeneID" id="30685024"/>
<dbReference type="Pfam" id="PF07134">
    <property type="entry name" value="AcMNPV_Orf18"/>
    <property type="match status" value="1"/>
</dbReference>
<dbReference type="RefSeq" id="YP_009330152.1">
    <property type="nucleotide sequence ID" value="NC_032255.1"/>
</dbReference>
<dbReference type="EMBL" id="KX151395">
    <property type="protein sequence ID" value="APO13904.1"/>
    <property type="molecule type" value="Genomic_DNA"/>
</dbReference>
<proteinExistence type="predicted"/>
<dbReference type="Proteomes" id="UP000204293">
    <property type="component" value="Segment"/>
</dbReference>
<evidence type="ECO:0000313" key="2">
    <source>
        <dbReference type="Proteomes" id="UP000204293"/>
    </source>
</evidence>